<evidence type="ECO:0000259" key="10">
    <source>
        <dbReference type="Pfam" id="PF01435"/>
    </source>
</evidence>
<dbReference type="Pfam" id="PF16491">
    <property type="entry name" value="Peptidase_M48_N"/>
    <property type="match status" value="1"/>
</dbReference>
<proteinExistence type="inferred from homology"/>
<feature type="domain" description="CAAX prenyl protease 1 N-terminal" evidence="11">
    <location>
        <begin position="52"/>
        <end position="204"/>
    </location>
</feature>
<dbReference type="InterPro" id="IPR027057">
    <property type="entry name" value="CAXX_Prtase_1"/>
</dbReference>
<keyword evidence="3 8" id="KW-0378">Hydrolase</keyword>
<dbReference type="RefSeq" id="WP_092698795.1">
    <property type="nucleotide sequence ID" value="NZ_FNFC01000001.1"/>
</dbReference>
<feature type="transmembrane region" description="Helical" evidence="9">
    <location>
        <begin position="63"/>
        <end position="83"/>
    </location>
</feature>
<dbReference type="CDD" id="cd07343">
    <property type="entry name" value="M48A_Zmpste24p_like"/>
    <property type="match status" value="1"/>
</dbReference>
<keyword evidence="9" id="KW-0812">Transmembrane</keyword>
<gene>
    <name evidence="12" type="ORF">SAMN05216226_101360</name>
</gene>
<keyword evidence="9" id="KW-1133">Transmembrane helix</keyword>
<feature type="transmembrane region" description="Helical" evidence="9">
    <location>
        <begin position="6"/>
        <end position="27"/>
    </location>
</feature>
<evidence type="ECO:0000256" key="4">
    <source>
        <dbReference type="ARBA" id="ARBA00022833"/>
    </source>
</evidence>
<accession>A0A1G8S9I5</accession>
<dbReference type="Pfam" id="PF01435">
    <property type="entry name" value="Peptidase_M48"/>
    <property type="match status" value="1"/>
</dbReference>
<evidence type="ECO:0000313" key="12">
    <source>
        <dbReference type="EMBL" id="SDJ25821.1"/>
    </source>
</evidence>
<name>A0A1G8S9I5_9EURY</name>
<evidence type="ECO:0000256" key="6">
    <source>
        <dbReference type="PIRSR" id="PIRSR627057-1"/>
    </source>
</evidence>
<feature type="transmembrane region" description="Helical" evidence="9">
    <location>
        <begin position="328"/>
        <end position="348"/>
    </location>
</feature>
<dbReference type="EMBL" id="FNFC01000001">
    <property type="protein sequence ID" value="SDJ25821.1"/>
    <property type="molecule type" value="Genomic_DNA"/>
</dbReference>
<dbReference type="InterPro" id="IPR032456">
    <property type="entry name" value="Peptidase_M48_N"/>
</dbReference>
<dbReference type="PANTHER" id="PTHR10120">
    <property type="entry name" value="CAAX PRENYL PROTEASE 1"/>
    <property type="match status" value="1"/>
</dbReference>
<sequence length="428" mass="47016">MLEQHALLLGLLVGTTVLSTVLSVLNVRHGAREMHHSADWLGEYLDIDDPSEIIDYQRATTGLGLVQSWVGLALLLGALYTGVVTDIVEFLDGTGLPPVAQGVLFFLGLFVAQQVVGIPFDLYSTFVVDEQFEFNETSPRLWVRDLVVGLLVSGVIMAVVAGALLALIETFETALWVTGGWVLVVGFMLFMQVLYPRVIAPLFNDFEPIEEGSLRDRVEAVFDRAGFEAEEIYTMDASRRSSRLNAYFIGFGRAKRVVLFDTLVEKLNGPEIEGVLAHELAHWKRNHVWKRTGATALQLGVVLAAVGYLLSTEWLYELFALPAEASYAGLFVAVLFVLPLLELTAPVVNKLSLAHEREADTFAVDVMGDGEPMVGALSKLASENLANPFPHPWYAAFNHQHPPIPERIRLIQEKAGETTTTGAETTPA</sequence>
<reference evidence="12 13" key="1">
    <citation type="submission" date="2016-10" db="EMBL/GenBank/DDBJ databases">
        <authorList>
            <person name="de Groot N.N."/>
        </authorList>
    </citation>
    <scope>NUCLEOTIDE SEQUENCE [LARGE SCALE GENOMIC DNA]</scope>
    <source>
        <strain evidence="12 13">IBRC-M10015</strain>
    </source>
</reference>
<feature type="active site" description="Proton donor" evidence="6">
    <location>
        <position position="360"/>
    </location>
</feature>
<feature type="domain" description="Peptidase M48" evidence="10">
    <location>
        <begin position="209"/>
        <end position="413"/>
    </location>
</feature>
<feature type="active site" evidence="6">
    <location>
        <position position="279"/>
    </location>
</feature>
<evidence type="ECO:0000259" key="11">
    <source>
        <dbReference type="Pfam" id="PF16491"/>
    </source>
</evidence>
<protein>
    <submittedName>
        <fullName evidence="12">STE24 endopeptidase</fullName>
    </submittedName>
</protein>
<dbReference type="AlphaFoldDB" id="A0A1G8S9I5"/>
<evidence type="ECO:0000313" key="13">
    <source>
        <dbReference type="Proteomes" id="UP000198856"/>
    </source>
</evidence>
<keyword evidence="9" id="KW-0472">Membrane</keyword>
<dbReference type="Gene3D" id="3.30.2010.10">
    <property type="entry name" value="Metalloproteases ('zincins'), catalytic domain"/>
    <property type="match status" value="1"/>
</dbReference>
<keyword evidence="4 7" id="KW-0862">Zinc</keyword>
<dbReference type="STRING" id="890420.SAMN05216226_101360"/>
<feature type="binding site" evidence="7">
    <location>
        <position position="356"/>
    </location>
    <ligand>
        <name>Zn(2+)</name>
        <dbReference type="ChEBI" id="CHEBI:29105"/>
        <note>catalytic</note>
    </ligand>
</feature>
<keyword evidence="2 7" id="KW-0479">Metal-binding</keyword>
<dbReference type="FunFam" id="3.30.2010.10:FF:000010">
    <property type="entry name" value="M48 family peptidase"/>
    <property type="match status" value="1"/>
</dbReference>
<feature type="binding site" evidence="7">
    <location>
        <position position="278"/>
    </location>
    <ligand>
        <name>Zn(2+)</name>
        <dbReference type="ChEBI" id="CHEBI:29105"/>
        <note>catalytic</note>
    </ligand>
</feature>
<organism evidence="12 13">
    <name type="scientific">Halovenus aranensis</name>
    <dbReference type="NCBI Taxonomy" id="890420"/>
    <lineage>
        <taxon>Archaea</taxon>
        <taxon>Methanobacteriati</taxon>
        <taxon>Methanobacteriota</taxon>
        <taxon>Stenosarchaea group</taxon>
        <taxon>Halobacteria</taxon>
        <taxon>Halobacteriales</taxon>
        <taxon>Haloarculaceae</taxon>
        <taxon>Halovenus</taxon>
    </lineage>
</organism>
<evidence type="ECO:0000256" key="9">
    <source>
        <dbReference type="SAM" id="Phobius"/>
    </source>
</evidence>
<evidence type="ECO:0000256" key="2">
    <source>
        <dbReference type="ARBA" id="ARBA00022723"/>
    </source>
</evidence>
<keyword evidence="13" id="KW-1185">Reference proteome</keyword>
<feature type="transmembrane region" description="Helical" evidence="9">
    <location>
        <begin position="103"/>
        <end position="126"/>
    </location>
</feature>
<evidence type="ECO:0000256" key="8">
    <source>
        <dbReference type="RuleBase" id="RU003983"/>
    </source>
</evidence>
<evidence type="ECO:0000256" key="7">
    <source>
        <dbReference type="PIRSR" id="PIRSR627057-2"/>
    </source>
</evidence>
<dbReference type="InterPro" id="IPR001915">
    <property type="entry name" value="Peptidase_M48"/>
</dbReference>
<evidence type="ECO:0000256" key="1">
    <source>
        <dbReference type="ARBA" id="ARBA00022670"/>
    </source>
</evidence>
<evidence type="ECO:0000256" key="5">
    <source>
        <dbReference type="ARBA" id="ARBA00023049"/>
    </source>
</evidence>
<keyword evidence="5 8" id="KW-0482">Metalloprotease</keyword>
<dbReference type="GO" id="GO:0004222">
    <property type="term" value="F:metalloendopeptidase activity"/>
    <property type="evidence" value="ECO:0007669"/>
    <property type="project" value="InterPro"/>
</dbReference>
<keyword evidence="1 8" id="KW-0645">Protease</keyword>
<feature type="transmembrane region" description="Helical" evidence="9">
    <location>
        <begin position="294"/>
        <end position="316"/>
    </location>
</feature>
<feature type="transmembrane region" description="Helical" evidence="9">
    <location>
        <begin position="146"/>
        <end position="168"/>
    </location>
</feature>
<dbReference type="GO" id="GO:0046872">
    <property type="term" value="F:metal ion binding"/>
    <property type="evidence" value="ECO:0007669"/>
    <property type="project" value="UniProtKB-KW"/>
</dbReference>
<comment type="similarity">
    <text evidence="8">Belongs to the peptidase M48 family.</text>
</comment>
<dbReference type="GO" id="GO:0071586">
    <property type="term" value="P:CAAX-box protein processing"/>
    <property type="evidence" value="ECO:0007669"/>
    <property type="project" value="InterPro"/>
</dbReference>
<dbReference type="OrthoDB" id="28389at2157"/>
<feature type="transmembrane region" description="Helical" evidence="9">
    <location>
        <begin position="174"/>
        <end position="195"/>
    </location>
</feature>
<comment type="cofactor">
    <cofactor evidence="7 8">
        <name>Zn(2+)</name>
        <dbReference type="ChEBI" id="CHEBI:29105"/>
    </cofactor>
    <text evidence="7 8">Binds 1 zinc ion per subunit.</text>
</comment>
<feature type="binding site" evidence="7">
    <location>
        <position position="282"/>
    </location>
    <ligand>
        <name>Zn(2+)</name>
        <dbReference type="ChEBI" id="CHEBI:29105"/>
        <note>catalytic</note>
    </ligand>
</feature>
<evidence type="ECO:0000256" key="3">
    <source>
        <dbReference type="ARBA" id="ARBA00022801"/>
    </source>
</evidence>
<dbReference type="Proteomes" id="UP000198856">
    <property type="component" value="Unassembled WGS sequence"/>
</dbReference>